<sequence length="54" mass="6387">MPTNKTYSLTSEHIIDLEELSNKSHFGYSKLIKAFIKYFKNNPKEFEKIGDYID</sequence>
<accession>A0A0F8ZLJ1</accession>
<organism evidence="1">
    <name type="scientific">marine sediment metagenome</name>
    <dbReference type="NCBI Taxonomy" id="412755"/>
    <lineage>
        <taxon>unclassified sequences</taxon>
        <taxon>metagenomes</taxon>
        <taxon>ecological metagenomes</taxon>
    </lineage>
</organism>
<name>A0A0F8ZLJ1_9ZZZZ</name>
<dbReference type="AlphaFoldDB" id="A0A0F8ZLJ1"/>
<evidence type="ECO:0000313" key="1">
    <source>
        <dbReference type="EMBL" id="KKK94708.1"/>
    </source>
</evidence>
<comment type="caution">
    <text evidence="1">The sequence shown here is derived from an EMBL/GenBank/DDBJ whole genome shotgun (WGS) entry which is preliminary data.</text>
</comment>
<dbReference type="EMBL" id="LAZR01047227">
    <property type="protein sequence ID" value="KKK94708.1"/>
    <property type="molecule type" value="Genomic_DNA"/>
</dbReference>
<gene>
    <name evidence="1" type="ORF">LCGC14_2680130</name>
</gene>
<proteinExistence type="predicted"/>
<reference evidence="1" key="1">
    <citation type="journal article" date="2015" name="Nature">
        <title>Complex archaea that bridge the gap between prokaryotes and eukaryotes.</title>
        <authorList>
            <person name="Spang A."/>
            <person name="Saw J.H."/>
            <person name="Jorgensen S.L."/>
            <person name="Zaremba-Niedzwiedzka K."/>
            <person name="Martijn J."/>
            <person name="Lind A.E."/>
            <person name="van Eijk R."/>
            <person name="Schleper C."/>
            <person name="Guy L."/>
            <person name="Ettema T.J."/>
        </authorList>
    </citation>
    <scope>NUCLEOTIDE SEQUENCE</scope>
</reference>
<protein>
    <submittedName>
        <fullName evidence="1">Uncharacterized protein</fullName>
    </submittedName>
</protein>